<dbReference type="EMBL" id="LXQA010158612">
    <property type="protein sequence ID" value="MCI27315.1"/>
    <property type="molecule type" value="Genomic_DNA"/>
</dbReference>
<feature type="non-terminal residue" evidence="2">
    <location>
        <position position="1"/>
    </location>
</feature>
<reference evidence="2 3" key="1">
    <citation type="journal article" date="2018" name="Front. Plant Sci.">
        <title>Red Clover (Trifolium pratense) and Zigzag Clover (T. medium) - A Picture of Genomic Similarities and Differences.</title>
        <authorList>
            <person name="Dluhosova J."/>
            <person name="Istvanek J."/>
            <person name="Nedelnik J."/>
            <person name="Repkova J."/>
        </authorList>
    </citation>
    <scope>NUCLEOTIDE SEQUENCE [LARGE SCALE GENOMIC DNA]</scope>
    <source>
        <strain evidence="3">cv. 10/8</strain>
        <tissue evidence="2">Leaf</tissue>
    </source>
</reference>
<accession>A0A392QVN8</accession>
<feature type="compositionally biased region" description="Polar residues" evidence="1">
    <location>
        <begin position="17"/>
        <end position="30"/>
    </location>
</feature>
<dbReference type="AlphaFoldDB" id="A0A392QVN8"/>
<comment type="caution">
    <text evidence="2">The sequence shown here is derived from an EMBL/GenBank/DDBJ whole genome shotgun (WGS) entry which is preliminary data.</text>
</comment>
<feature type="region of interest" description="Disordered" evidence="1">
    <location>
        <begin position="16"/>
        <end position="51"/>
    </location>
</feature>
<evidence type="ECO:0000313" key="3">
    <source>
        <dbReference type="Proteomes" id="UP000265520"/>
    </source>
</evidence>
<evidence type="ECO:0000313" key="2">
    <source>
        <dbReference type="EMBL" id="MCI27315.1"/>
    </source>
</evidence>
<feature type="non-terminal residue" evidence="2">
    <location>
        <position position="174"/>
    </location>
</feature>
<sequence>ATVDSYNNGNLLPVAVSVNQSKPVPNNSTEQPDRLNLSPEQKERLSDTVTTHHKVSCDNVFEENIHSGTIESFNSNVEIGTQTNGTELGLQNFIESDVDCIPFEAKTLDSHPVLCNSSNALDTVKAHGNEKLLKSLDDPHNIDEKVEIFTPSIGISFPAPVHEKHKEKNTDVTL</sequence>
<keyword evidence="3" id="KW-1185">Reference proteome</keyword>
<evidence type="ECO:0000256" key="1">
    <source>
        <dbReference type="SAM" id="MobiDB-lite"/>
    </source>
</evidence>
<proteinExistence type="predicted"/>
<protein>
    <submittedName>
        <fullName evidence="2">Ribonuclease P protein subunit p30</fullName>
    </submittedName>
</protein>
<dbReference type="Proteomes" id="UP000265520">
    <property type="component" value="Unassembled WGS sequence"/>
</dbReference>
<organism evidence="2 3">
    <name type="scientific">Trifolium medium</name>
    <dbReference type="NCBI Taxonomy" id="97028"/>
    <lineage>
        <taxon>Eukaryota</taxon>
        <taxon>Viridiplantae</taxon>
        <taxon>Streptophyta</taxon>
        <taxon>Embryophyta</taxon>
        <taxon>Tracheophyta</taxon>
        <taxon>Spermatophyta</taxon>
        <taxon>Magnoliopsida</taxon>
        <taxon>eudicotyledons</taxon>
        <taxon>Gunneridae</taxon>
        <taxon>Pentapetalae</taxon>
        <taxon>rosids</taxon>
        <taxon>fabids</taxon>
        <taxon>Fabales</taxon>
        <taxon>Fabaceae</taxon>
        <taxon>Papilionoideae</taxon>
        <taxon>50 kb inversion clade</taxon>
        <taxon>NPAAA clade</taxon>
        <taxon>Hologalegina</taxon>
        <taxon>IRL clade</taxon>
        <taxon>Trifolieae</taxon>
        <taxon>Trifolium</taxon>
    </lineage>
</organism>
<name>A0A392QVN8_9FABA</name>